<sequence length="114" mass="13125">MMKAPSHDNSAQMVVVENNSNTIKGGEKDIRWRDYCKRPKHTRETCWKLHGRPQQGYKNVKLSKPDRSFQVEIVSDLTFVANGSVSADENLPFMKEQLDLLYKIMGKSEELVII</sequence>
<reference evidence="2 3" key="1">
    <citation type="journal article" date="2018" name="PLoS Genet.">
        <title>Population sequencing reveals clonal diversity and ancestral inbreeding in the grapevine cultivar Chardonnay.</title>
        <authorList>
            <person name="Roach M.J."/>
            <person name="Johnson D.L."/>
            <person name="Bohlmann J."/>
            <person name="van Vuuren H.J."/>
            <person name="Jones S.J."/>
            <person name="Pretorius I.S."/>
            <person name="Schmidt S.A."/>
            <person name="Borneman A.R."/>
        </authorList>
    </citation>
    <scope>NUCLEOTIDE SEQUENCE [LARGE SCALE GENOMIC DNA]</scope>
    <source>
        <strain evidence="3">cv. Chardonnay</strain>
        <tissue evidence="2">Leaf</tissue>
    </source>
</reference>
<feature type="region of interest" description="Disordered" evidence="1">
    <location>
        <begin position="1"/>
        <end position="20"/>
    </location>
</feature>
<evidence type="ECO:0000313" key="3">
    <source>
        <dbReference type="Proteomes" id="UP000288805"/>
    </source>
</evidence>
<dbReference type="Proteomes" id="UP000288805">
    <property type="component" value="Unassembled WGS sequence"/>
</dbReference>
<evidence type="ECO:0000313" key="2">
    <source>
        <dbReference type="EMBL" id="RVW63343.1"/>
    </source>
</evidence>
<dbReference type="AlphaFoldDB" id="A0A438FTR4"/>
<proteinExistence type="predicted"/>
<accession>A0A438FTR4</accession>
<gene>
    <name evidence="2" type="ORF">CK203_058255</name>
</gene>
<organism evidence="2 3">
    <name type="scientific">Vitis vinifera</name>
    <name type="common">Grape</name>
    <dbReference type="NCBI Taxonomy" id="29760"/>
    <lineage>
        <taxon>Eukaryota</taxon>
        <taxon>Viridiplantae</taxon>
        <taxon>Streptophyta</taxon>
        <taxon>Embryophyta</taxon>
        <taxon>Tracheophyta</taxon>
        <taxon>Spermatophyta</taxon>
        <taxon>Magnoliopsida</taxon>
        <taxon>eudicotyledons</taxon>
        <taxon>Gunneridae</taxon>
        <taxon>Pentapetalae</taxon>
        <taxon>rosids</taxon>
        <taxon>Vitales</taxon>
        <taxon>Vitaceae</taxon>
        <taxon>Viteae</taxon>
        <taxon>Vitis</taxon>
    </lineage>
</organism>
<evidence type="ECO:0000256" key="1">
    <source>
        <dbReference type="SAM" id="MobiDB-lite"/>
    </source>
</evidence>
<feature type="compositionally biased region" description="Polar residues" evidence="1">
    <location>
        <begin position="7"/>
        <end position="20"/>
    </location>
</feature>
<dbReference type="EMBL" id="QGNW01000743">
    <property type="protein sequence ID" value="RVW63343.1"/>
    <property type="molecule type" value="Genomic_DNA"/>
</dbReference>
<protein>
    <submittedName>
        <fullName evidence="2">Uncharacterized protein</fullName>
    </submittedName>
</protein>
<name>A0A438FTR4_VITVI</name>
<comment type="caution">
    <text evidence="2">The sequence shown here is derived from an EMBL/GenBank/DDBJ whole genome shotgun (WGS) entry which is preliminary data.</text>
</comment>